<dbReference type="PROSITE" id="PS00674">
    <property type="entry name" value="AAA"/>
    <property type="match status" value="1"/>
</dbReference>
<dbReference type="Proteomes" id="UP001250656">
    <property type="component" value="Unassembled WGS sequence"/>
</dbReference>
<feature type="binding site" evidence="9">
    <location>
        <position position="465"/>
    </location>
    <ligand>
        <name>Zn(2+)</name>
        <dbReference type="ChEBI" id="CHEBI:29105"/>
        <note>catalytic</note>
    </ligand>
</feature>
<feature type="transmembrane region" description="Helical" evidence="9">
    <location>
        <begin position="139"/>
        <end position="160"/>
    </location>
</feature>
<evidence type="ECO:0000256" key="6">
    <source>
        <dbReference type="ARBA" id="ARBA00022833"/>
    </source>
</evidence>
<dbReference type="Gene3D" id="1.20.58.760">
    <property type="entry name" value="Peptidase M41"/>
    <property type="match status" value="1"/>
</dbReference>
<comment type="cofactor">
    <cofactor evidence="9">
        <name>Zn(2+)</name>
        <dbReference type="ChEBI" id="CHEBI:29105"/>
    </cofactor>
    <text evidence="9">Binds 1 zinc ion per subunit.</text>
</comment>
<comment type="subcellular location">
    <subcellularLocation>
        <location evidence="9">Cell membrane</location>
        <topology evidence="9">Multi-pass membrane protein</topology>
        <orientation evidence="9">Cytoplasmic side</orientation>
    </subcellularLocation>
</comment>
<dbReference type="Gene3D" id="1.10.8.60">
    <property type="match status" value="1"/>
</dbReference>
<dbReference type="GO" id="GO:0008237">
    <property type="term" value="F:metallopeptidase activity"/>
    <property type="evidence" value="ECO:0007669"/>
    <property type="project" value="UniProtKB-KW"/>
</dbReference>
<evidence type="ECO:0000256" key="7">
    <source>
        <dbReference type="ARBA" id="ARBA00022840"/>
    </source>
</evidence>
<keyword evidence="4 9" id="KW-0547">Nucleotide-binding</keyword>
<sequence>MAKKDTNTTNPKKPKFSSWWIYGLIAVLLIGFQFLGSGNLSTTKKTTTSEVQEYLRNGDIAKILIITNTRQAKVFLTDEALAKDVHSDVNDKPFLPSTGAVPQYVLDYGDLQIFQNEITELKKENNLDTIVEFDTDNNYFMDLLLGILPFVLIIGIWIYLMRRMSGGGGGGAGGQIFNIGKSKAKLFDEKTDTRTSFKDVAGLEGAKEEVEEIVEFLKNPDKYTSLGGKIPKGALLVGPPGTGKTLLAKAVAGEAKVPFFSLSGSDFVEMFVGVGASRVRDLFKQAKDKAPAIIFIDEIDAIGRARGKNNMTGSNDERENTLNQLLTEMDGFGTNTNVIVLAATNRADVLDKALMRAGRFDRQIYVDLPDVRERKEIFEVHLRPIKTAETLDMEFLARQTPGFSGADIANVCNEAALIAARKERKAVTKQDFLDAVDRIVGGLEKKNKIITPGEKETIAFHEAGHATVSWMLEHAAPLVKVTIVPRGQSLGAAWYLPEERLIVRPEQMLDEMCATMGGRAAEKVVFDKISTGALSDLEKVTKQARAMVTIYGLNEEIGNLTYYDSSGQDSYGFSKPYSEDTARKIDEEISKIIEEQYKRAIDVLTEHKDKLTILAERLLDKEVIFKEDLEKIFGKRSFEKDFDKLGQESVDKKKENDSETPKRNDGTPSAERDGDADVLNEQDDSEAVENKKDTKSVNGKNAAETAKETIRKAAKENKT</sequence>
<gene>
    <name evidence="9 13" type="primary">ftsH</name>
    <name evidence="13" type="ORF">RQM65_13360</name>
</gene>
<dbReference type="InterPro" id="IPR050928">
    <property type="entry name" value="ATP-dep_Zn_Metalloprotease"/>
</dbReference>
<comment type="similarity">
    <text evidence="9">In the central section; belongs to the AAA ATPase family.</text>
</comment>
<dbReference type="EMBL" id="JAVTTP010000001">
    <property type="protein sequence ID" value="MDT7829655.1"/>
    <property type="molecule type" value="Genomic_DNA"/>
</dbReference>
<feature type="binding site" evidence="9">
    <location>
        <position position="461"/>
    </location>
    <ligand>
        <name>Zn(2+)</name>
        <dbReference type="ChEBI" id="CHEBI:29105"/>
        <note>catalytic</note>
    </ligand>
</feature>
<keyword evidence="8 9" id="KW-0482">Metalloprotease</keyword>
<evidence type="ECO:0000256" key="8">
    <source>
        <dbReference type="ARBA" id="ARBA00023049"/>
    </source>
</evidence>
<dbReference type="Pfam" id="PF01434">
    <property type="entry name" value="Peptidase_M41"/>
    <property type="match status" value="1"/>
</dbReference>
<protein>
    <recommendedName>
        <fullName evidence="9">ATP-dependent zinc metalloprotease FtsH</fullName>
        <ecNumber evidence="9">3.4.24.-</ecNumber>
    </recommendedName>
</protein>
<comment type="caution">
    <text evidence="13">The sequence shown here is derived from an EMBL/GenBank/DDBJ whole genome shotgun (WGS) entry which is preliminary data.</text>
</comment>
<dbReference type="CDD" id="cd19501">
    <property type="entry name" value="RecA-like_FtsH"/>
    <property type="match status" value="1"/>
</dbReference>
<evidence type="ECO:0000256" key="4">
    <source>
        <dbReference type="ARBA" id="ARBA00022741"/>
    </source>
</evidence>
<dbReference type="Pfam" id="PF06480">
    <property type="entry name" value="FtsH_ext"/>
    <property type="match status" value="1"/>
</dbReference>
<keyword evidence="6 9" id="KW-0862">Zinc</keyword>
<evidence type="ECO:0000256" key="10">
    <source>
        <dbReference type="RuleBase" id="RU003651"/>
    </source>
</evidence>
<reference evidence="13 14" key="1">
    <citation type="submission" date="2023-09" db="EMBL/GenBank/DDBJ databases">
        <title>Novel taxa isolated from Blanes Bay.</title>
        <authorList>
            <person name="Rey-Velasco X."/>
            <person name="Lucena T."/>
        </authorList>
    </citation>
    <scope>NUCLEOTIDE SEQUENCE [LARGE SCALE GENOMIC DNA]</scope>
    <source>
        <strain evidence="13 14">S334</strain>
    </source>
</reference>
<evidence type="ECO:0000256" key="5">
    <source>
        <dbReference type="ARBA" id="ARBA00022801"/>
    </source>
</evidence>
<feature type="region of interest" description="Disordered" evidence="11">
    <location>
        <begin position="649"/>
        <end position="719"/>
    </location>
</feature>
<evidence type="ECO:0000256" key="9">
    <source>
        <dbReference type="HAMAP-Rule" id="MF_01458"/>
    </source>
</evidence>
<keyword evidence="7 9" id="KW-0067">ATP-binding</keyword>
<dbReference type="InterPro" id="IPR000642">
    <property type="entry name" value="Peptidase_M41"/>
</dbReference>
<evidence type="ECO:0000256" key="3">
    <source>
        <dbReference type="ARBA" id="ARBA00022723"/>
    </source>
</evidence>
<comment type="similarity">
    <text evidence="10">Belongs to the AAA ATPase family.</text>
</comment>
<feature type="binding site" evidence="9">
    <location>
        <position position="536"/>
    </location>
    <ligand>
        <name>Zn(2+)</name>
        <dbReference type="ChEBI" id="CHEBI:29105"/>
        <note>catalytic</note>
    </ligand>
</feature>
<comment type="similarity">
    <text evidence="1 9">In the C-terminal section; belongs to the peptidase M41 family.</text>
</comment>
<evidence type="ECO:0000313" key="13">
    <source>
        <dbReference type="EMBL" id="MDT7829655.1"/>
    </source>
</evidence>
<name>A0ABU3L7C3_9FLAO</name>
<keyword evidence="9" id="KW-1003">Cell membrane</keyword>
<dbReference type="Pfam" id="PF00004">
    <property type="entry name" value="AAA"/>
    <property type="match status" value="1"/>
</dbReference>
<feature type="transmembrane region" description="Helical" evidence="9">
    <location>
        <begin position="20"/>
        <end position="36"/>
    </location>
</feature>
<dbReference type="InterPro" id="IPR027417">
    <property type="entry name" value="P-loop_NTPase"/>
</dbReference>
<keyword evidence="3 9" id="KW-0479">Metal-binding</keyword>
<dbReference type="InterPro" id="IPR003593">
    <property type="entry name" value="AAA+_ATPase"/>
</dbReference>
<feature type="domain" description="AAA+ ATPase" evidence="12">
    <location>
        <begin position="230"/>
        <end position="370"/>
    </location>
</feature>
<dbReference type="InterPro" id="IPR003959">
    <property type="entry name" value="ATPase_AAA_core"/>
</dbReference>
<keyword evidence="14" id="KW-1185">Reference proteome</keyword>
<evidence type="ECO:0000259" key="12">
    <source>
        <dbReference type="SMART" id="SM00382"/>
    </source>
</evidence>
<dbReference type="InterPro" id="IPR003960">
    <property type="entry name" value="ATPase_AAA_CS"/>
</dbReference>
<comment type="subunit">
    <text evidence="9">Homohexamer.</text>
</comment>
<keyword evidence="2 9" id="KW-0645">Protease</keyword>
<dbReference type="PANTHER" id="PTHR43655">
    <property type="entry name" value="ATP-DEPENDENT PROTEASE"/>
    <property type="match status" value="1"/>
</dbReference>
<evidence type="ECO:0000256" key="11">
    <source>
        <dbReference type="SAM" id="MobiDB-lite"/>
    </source>
</evidence>
<dbReference type="InterPro" id="IPR005936">
    <property type="entry name" value="FtsH"/>
</dbReference>
<accession>A0ABU3L7C3</accession>
<dbReference type="SUPFAM" id="SSF140990">
    <property type="entry name" value="FtsH protease domain-like"/>
    <property type="match status" value="1"/>
</dbReference>
<dbReference type="InterPro" id="IPR011546">
    <property type="entry name" value="Pept_M41_FtsH_extracell"/>
</dbReference>
<dbReference type="InterPro" id="IPR041569">
    <property type="entry name" value="AAA_lid_3"/>
</dbReference>
<feature type="compositionally biased region" description="Basic and acidic residues" evidence="11">
    <location>
        <begin position="705"/>
        <end position="719"/>
    </location>
</feature>
<feature type="active site" evidence="9">
    <location>
        <position position="462"/>
    </location>
</feature>
<dbReference type="RefSeq" id="WP_314015737.1">
    <property type="nucleotide sequence ID" value="NZ_JAVTTP010000001.1"/>
</dbReference>
<keyword evidence="9" id="KW-0812">Transmembrane</keyword>
<dbReference type="EC" id="3.4.24.-" evidence="9"/>
<evidence type="ECO:0000256" key="2">
    <source>
        <dbReference type="ARBA" id="ARBA00022670"/>
    </source>
</evidence>
<dbReference type="Pfam" id="PF17862">
    <property type="entry name" value="AAA_lid_3"/>
    <property type="match status" value="1"/>
</dbReference>
<dbReference type="SUPFAM" id="SSF52540">
    <property type="entry name" value="P-loop containing nucleoside triphosphate hydrolases"/>
    <property type="match status" value="1"/>
</dbReference>
<dbReference type="HAMAP" id="MF_01458">
    <property type="entry name" value="FtsH"/>
    <property type="match status" value="1"/>
</dbReference>
<proteinExistence type="inferred from homology"/>
<organism evidence="13 14">
    <name type="scientific">Pricia mediterranea</name>
    <dbReference type="NCBI Taxonomy" id="3076079"/>
    <lineage>
        <taxon>Bacteria</taxon>
        <taxon>Pseudomonadati</taxon>
        <taxon>Bacteroidota</taxon>
        <taxon>Flavobacteriia</taxon>
        <taxon>Flavobacteriales</taxon>
        <taxon>Flavobacteriaceae</taxon>
        <taxon>Pricia</taxon>
    </lineage>
</organism>
<feature type="binding site" evidence="9">
    <location>
        <begin position="238"/>
        <end position="245"/>
    </location>
    <ligand>
        <name>ATP</name>
        <dbReference type="ChEBI" id="CHEBI:30616"/>
    </ligand>
</feature>
<feature type="compositionally biased region" description="Acidic residues" evidence="11">
    <location>
        <begin position="676"/>
        <end position="687"/>
    </location>
</feature>
<feature type="compositionally biased region" description="Basic and acidic residues" evidence="11">
    <location>
        <begin position="649"/>
        <end position="675"/>
    </location>
</feature>
<evidence type="ECO:0000313" key="14">
    <source>
        <dbReference type="Proteomes" id="UP001250656"/>
    </source>
</evidence>
<keyword evidence="9" id="KW-0472">Membrane</keyword>
<dbReference type="Gene3D" id="3.40.50.300">
    <property type="entry name" value="P-loop containing nucleotide triphosphate hydrolases"/>
    <property type="match status" value="1"/>
</dbReference>
<keyword evidence="9" id="KW-1133">Transmembrane helix</keyword>
<evidence type="ECO:0000256" key="1">
    <source>
        <dbReference type="ARBA" id="ARBA00010044"/>
    </source>
</evidence>
<dbReference type="PANTHER" id="PTHR43655:SF2">
    <property type="entry name" value="AFG3 LIKE MATRIX AAA PEPTIDASE SUBUNIT 2, ISOFORM A"/>
    <property type="match status" value="1"/>
</dbReference>
<keyword evidence="5 9" id="KW-0378">Hydrolase</keyword>
<dbReference type="SMART" id="SM00382">
    <property type="entry name" value="AAA"/>
    <property type="match status" value="1"/>
</dbReference>
<dbReference type="InterPro" id="IPR037219">
    <property type="entry name" value="Peptidase_M41-like"/>
</dbReference>
<comment type="function">
    <text evidence="9">Acts as a processive, ATP-dependent zinc metallopeptidase for both cytoplasmic and membrane proteins. Plays a role in the quality control of integral membrane proteins.</text>
</comment>
<dbReference type="NCBIfam" id="TIGR01241">
    <property type="entry name" value="FtsH_fam"/>
    <property type="match status" value="1"/>
</dbReference>